<sequence>MTFSKTRLLRILGTCAVLLLAILAREAIPQNNFIAPIPSVQTPEADTAAIADTLAQKSAGGQNVKNEQNLFEVVRVIDGDTIEVQKNGTVKKVRFIGIDTPETVDPRKSVQCFGKEASAKATELLLGKRVRLETDATQDAYDRYGRLLAYAYLPNGVFFNSYMIEEGYAHEYTYELPYRYQKEFKAAEARAREAGKGLWNPAMCNGKK</sequence>
<evidence type="ECO:0000256" key="1">
    <source>
        <dbReference type="ARBA" id="ARBA00022722"/>
    </source>
</evidence>
<dbReference type="GO" id="GO:0016787">
    <property type="term" value="F:hydrolase activity"/>
    <property type="evidence" value="ECO:0007669"/>
    <property type="project" value="UniProtKB-KW"/>
</dbReference>
<protein>
    <recommendedName>
        <fullName evidence="4">TNase-like domain-containing protein</fullName>
    </recommendedName>
</protein>
<dbReference type="Proteomes" id="UP000178348">
    <property type="component" value="Unassembled WGS sequence"/>
</dbReference>
<keyword evidence="1" id="KW-0540">Nuclease</keyword>
<comment type="caution">
    <text evidence="5">The sequence shown here is derived from an EMBL/GenBank/DDBJ whole genome shotgun (WGS) entry which is preliminary data.</text>
</comment>
<accession>A0A1G2CGY4</accession>
<evidence type="ECO:0000313" key="5">
    <source>
        <dbReference type="EMBL" id="OGZ00472.1"/>
    </source>
</evidence>
<dbReference type="InterPro" id="IPR035437">
    <property type="entry name" value="SNase_OB-fold_sf"/>
</dbReference>
<organism evidence="5 6">
    <name type="scientific">Candidatus Liptonbacteria bacterium RIFCSPLOWO2_01_FULL_53_13</name>
    <dbReference type="NCBI Taxonomy" id="1798651"/>
    <lineage>
        <taxon>Bacteria</taxon>
        <taxon>Candidatus Liptoniibacteriota</taxon>
    </lineage>
</organism>
<dbReference type="GO" id="GO:0004519">
    <property type="term" value="F:endonuclease activity"/>
    <property type="evidence" value="ECO:0007669"/>
    <property type="project" value="UniProtKB-KW"/>
</dbReference>
<dbReference type="Gene3D" id="2.40.50.90">
    <property type="match status" value="1"/>
</dbReference>
<dbReference type="SUPFAM" id="SSF50199">
    <property type="entry name" value="Staphylococcal nuclease"/>
    <property type="match status" value="1"/>
</dbReference>
<evidence type="ECO:0000256" key="3">
    <source>
        <dbReference type="ARBA" id="ARBA00022801"/>
    </source>
</evidence>
<evidence type="ECO:0000259" key="4">
    <source>
        <dbReference type="PROSITE" id="PS50830"/>
    </source>
</evidence>
<dbReference type="AlphaFoldDB" id="A0A1G2CGY4"/>
<evidence type="ECO:0000313" key="6">
    <source>
        <dbReference type="Proteomes" id="UP000178348"/>
    </source>
</evidence>
<keyword evidence="2" id="KW-0255">Endonuclease</keyword>
<dbReference type="PANTHER" id="PTHR12302">
    <property type="entry name" value="EBNA2 BINDING PROTEIN P100"/>
    <property type="match status" value="1"/>
</dbReference>
<dbReference type="InterPro" id="IPR016071">
    <property type="entry name" value="Staphylococal_nuclease_OB-fold"/>
</dbReference>
<reference evidence="5 6" key="1">
    <citation type="journal article" date="2016" name="Nat. Commun.">
        <title>Thousands of microbial genomes shed light on interconnected biogeochemical processes in an aquifer system.</title>
        <authorList>
            <person name="Anantharaman K."/>
            <person name="Brown C.T."/>
            <person name="Hug L.A."/>
            <person name="Sharon I."/>
            <person name="Castelle C.J."/>
            <person name="Probst A.J."/>
            <person name="Thomas B.C."/>
            <person name="Singh A."/>
            <person name="Wilkins M.J."/>
            <person name="Karaoz U."/>
            <person name="Brodie E.L."/>
            <person name="Williams K.H."/>
            <person name="Hubbard S.S."/>
            <person name="Banfield J.F."/>
        </authorList>
    </citation>
    <scope>NUCLEOTIDE SEQUENCE [LARGE SCALE GENOMIC DNA]</scope>
</reference>
<proteinExistence type="predicted"/>
<dbReference type="Pfam" id="PF00565">
    <property type="entry name" value="SNase"/>
    <property type="match status" value="1"/>
</dbReference>
<gene>
    <name evidence="5" type="ORF">A2946_00470</name>
</gene>
<dbReference type="PANTHER" id="PTHR12302:SF3">
    <property type="entry name" value="SERINE_THREONINE-PROTEIN KINASE 31"/>
    <property type="match status" value="1"/>
</dbReference>
<dbReference type="PROSITE" id="PS50830">
    <property type="entry name" value="TNASE_3"/>
    <property type="match status" value="1"/>
</dbReference>
<keyword evidence="3" id="KW-0378">Hydrolase</keyword>
<evidence type="ECO:0000256" key="2">
    <source>
        <dbReference type="ARBA" id="ARBA00022759"/>
    </source>
</evidence>
<dbReference type="EMBL" id="MHLB01000064">
    <property type="protein sequence ID" value="OGZ00472.1"/>
    <property type="molecule type" value="Genomic_DNA"/>
</dbReference>
<dbReference type="SMART" id="SM00318">
    <property type="entry name" value="SNc"/>
    <property type="match status" value="1"/>
</dbReference>
<feature type="domain" description="TNase-like" evidence="4">
    <location>
        <begin position="67"/>
        <end position="201"/>
    </location>
</feature>
<name>A0A1G2CGY4_9BACT</name>